<dbReference type="PANTHER" id="PTHR43236">
    <property type="entry name" value="ANTITOXIN HIGA1"/>
    <property type="match status" value="1"/>
</dbReference>
<dbReference type="EMBL" id="AP014946">
    <property type="protein sequence ID" value="BAT58413.1"/>
    <property type="molecule type" value="Genomic_DNA"/>
</dbReference>
<dbReference type="InterPro" id="IPR052345">
    <property type="entry name" value="Rad_response_metalloprotease"/>
</dbReference>
<dbReference type="OrthoDB" id="9794834at2"/>
<dbReference type="PANTHER" id="PTHR43236:SF1">
    <property type="entry name" value="BLL7220 PROTEIN"/>
    <property type="match status" value="1"/>
</dbReference>
<evidence type="ECO:0000259" key="1">
    <source>
        <dbReference type="Pfam" id="PF06114"/>
    </source>
</evidence>
<feature type="domain" description="IrrE N-terminal-like" evidence="1">
    <location>
        <begin position="44"/>
        <end position="164"/>
    </location>
</feature>
<keyword evidence="3" id="KW-1185">Reference proteome</keyword>
<dbReference type="Pfam" id="PF06114">
    <property type="entry name" value="Peptidase_M78"/>
    <property type="match status" value="1"/>
</dbReference>
<dbReference type="InterPro" id="IPR010359">
    <property type="entry name" value="IrrE_HExxH"/>
</dbReference>
<gene>
    <name evidence="2" type="ORF">GJW-30_1_00938</name>
</gene>
<dbReference type="Proteomes" id="UP000236884">
    <property type="component" value="Chromosome"/>
</dbReference>
<organism evidence="2 3">
    <name type="scientific">Variibacter gotjawalensis</name>
    <dbReference type="NCBI Taxonomy" id="1333996"/>
    <lineage>
        <taxon>Bacteria</taxon>
        <taxon>Pseudomonadati</taxon>
        <taxon>Pseudomonadota</taxon>
        <taxon>Alphaproteobacteria</taxon>
        <taxon>Hyphomicrobiales</taxon>
        <taxon>Nitrobacteraceae</taxon>
        <taxon>Variibacter</taxon>
    </lineage>
</organism>
<evidence type="ECO:0000313" key="2">
    <source>
        <dbReference type="EMBL" id="BAT58413.1"/>
    </source>
</evidence>
<dbReference type="Gene3D" id="1.10.10.2910">
    <property type="match status" value="1"/>
</dbReference>
<sequence>MKPIKEANRLTSIWRTAGPRAYPICLQDVVREIVNRSSDGDELQIEFRELDEFDGALVKTGQKTWCAIVNSRIASSGRRNFTLAHEIGHFIGHRHLAEEFRDTHEHMHQFGIEGLEAEANNFAAQLLMPQDEVRGFAVGEFTIHNLEALRNHLDVSWQAAGLRWVEVSDREVGFVVARDGMVNWGRASRKALENGIFFRSASETPENSPSLLATAGLKFRADHDRGEWHNLFRCKESGYRTLSHDFTSA</sequence>
<proteinExistence type="predicted"/>
<reference evidence="2 3" key="1">
    <citation type="submission" date="2015-08" db="EMBL/GenBank/DDBJ databases">
        <title>Investigation of the bacterial diversity of lava forest soil.</title>
        <authorList>
            <person name="Lee J.S."/>
        </authorList>
    </citation>
    <scope>NUCLEOTIDE SEQUENCE [LARGE SCALE GENOMIC DNA]</scope>
    <source>
        <strain evidence="2 3">GJW-30</strain>
    </source>
</reference>
<dbReference type="AlphaFoldDB" id="A0A0S3PRA6"/>
<evidence type="ECO:0000313" key="3">
    <source>
        <dbReference type="Proteomes" id="UP000236884"/>
    </source>
</evidence>
<dbReference type="RefSeq" id="WP_096352284.1">
    <property type="nucleotide sequence ID" value="NZ_AP014946.1"/>
</dbReference>
<name>A0A0S3PRA6_9BRAD</name>
<protein>
    <recommendedName>
        <fullName evidence="1">IrrE N-terminal-like domain-containing protein</fullName>
    </recommendedName>
</protein>
<accession>A0A0S3PRA6</accession>
<dbReference type="KEGG" id="vgo:GJW-30_1_00938"/>